<comment type="caution">
    <text evidence="7">The sequence shown here is derived from an EMBL/GenBank/DDBJ whole genome shotgun (WGS) entry which is preliminary data.</text>
</comment>
<dbReference type="RefSeq" id="WP_127490453.1">
    <property type="nucleotide sequence ID" value="NZ_JAUMKJ010000134.1"/>
</dbReference>
<comment type="function">
    <text evidence="1 6">Required for the transposition of the insertion element.</text>
</comment>
<evidence type="ECO:0000256" key="3">
    <source>
        <dbReference type="ARBA" id="ARBA00022578"/>
    </source>
</evidence>
<reference evidence="7" key="1">
    <citation type="submission" date="2023-07" db="EMBL/GenBank/DDBJ databases">
        <authorList>
            <person name="Aktuganov G."/>
            <person name="Boyko T."/>
            <person name="Delegan Y."/>
            <person name="Galimzianova N."/>
            <person name="Gilvanova E."/>
            <person name="Korobov V."/>
            <person name="Kuzmina L."/>
            <person name="Melentiev A."/>
            <person name="Milman P."/>
            <person name="Ryabova A."/>
            <person name="Stupak E."/>
            <person name="Yasakov T."/>
            <person name="Zharikova N."/>
            <person name="Zhurenko E."/>
        </authorList>
    </citation>
    <scope>NUCLEOTIDE SEQUENCE</scope>
    <source>
        <strain evidence="7">IB-739</strain>
    </source>
</reference>
<dbReference type="Pfam" id="PF00872">
    <property type="entry name" value="Transposase_mut"/>
    <property type="match status" value="1"/>
</dbReference>
<gene>
    <name evidence="7" type="ORF">Q3C12_35180</name>
</gene>
<keyword evidence="5 6" id="KW-0233">DNA recombination</keyword>
<dbReference type="EMBL" id="JAUMKJ010000134">
    <property type="protein sequence ID" value="MDO3682228.1"/>
    <property type="molecule type" value="Genomic_DNA"/>
</dbReference>
<organism evidence="7 8">
    <name type="scientific">Paenibacillus ehimensis</name>
    <dbReference type="NCBI Taxonomy" id="79264"/>
    <lineage>
        <taxon>Bacteria</taxon>
        <taxon>Bacillati</taxon>
        <taxon>Bacillota</taxon>
        <taxon>Bacilli</taxon>
        <taxon>Bacillales</taxon>
        <taxon>Paenibacillaceae</taxon>
        <taxon>Paenibacillus</taxon>
    </lineage>
</organism>
<comment type="similarity">
    <text evidence="2 6">Belongs to the transposase mutator family.</text>
</comment>
<dbReference type="PANTHER" id="PTHR33217">
    <property type="entry name" value="TRANSPOSASE FOR INSERTION SEQUENCE ELEMENT IS1081"/>
    <property type="match status" value="1"/>
</dbReference>
<keyword evidence="4 6" id="KW-0238">DNA-binding</keyword>
<dbReference type="PANTHER" id="PTHR33217:SF8">
    <property type="entry name" value="MUTATOR FAMILY TRANSPOSASE"/>
    <property type="match status" value="1"/>
</dbReference>
<sequence>MATRSGLLSKQELRQFVKEHNFQSAEDIQRTLKELFADVLQEALEAELDTHLGYERHDVKNKQTRNSRNGYSKKTVTSEYGDVEIEVPRDRLGEFEPVVVKKNQTNVTGIEEQIIALYAKGVSTRDIQDHLQGLYGVEVSPTLISNVTNKIVPLIKEWQNRPLQQVYTVVFLDAIHFKVKQEGHIVNKAAYMVIGIDLDGNKDVLGIWIGENESAKFWLNVLNELKNRGVQDILITCVDNLSGFSQAIAACYPKTDIQKCIIHQIRNSTRYVSYKDLKKVTADLKPIYKAVTEEAALLELDRFEENWGSKYPLIIKSWRQNWDELATFFKYPPELRKLIYTTNMIESYHRQLRKVTKGKSIFPTDEALLKMLYLSTMDVIRKWTGRVQNWGQILLQLTVYYPERVQVR</sequence>
<dbReference type="InterPro" id="IPR001207">
    <property type="entry name" value="Transposase_mutator"/>
</dbReference>
<dbReference type="NCBIfam" id="NF033543">
    <property type="entry name" value="transpos_IS256"/>
    <property type="match status" value="1"/>
</dbReference>
<evidence type="ECO:0000313" key="7">
    <source>
        <dbReference type="EMBL" id="MDO3682228.1"/>
    </source>
</evidence>
<accession>A0ABT8VMK8</accession>
<evidence type="ECO:0000256" key="6">
    <source>
        <dbReference type="RuleBase" id="RU365089"/>
    </source>
</evidence>
<keyword evidence="3 6" id="KW-0815">Transposition</keyword>
<proteinExistence type="inferred from homology"/>
<evidence type="ECO:0000256" key="4">
    <source>
        <dbReference type="ARBA" id="ARBA00023125"/>
    </source>
</evidence>
<evidence type="ECO:0000256" key="1">
    <source>
        <dbReference type="ARBA" id="ARBA00002190"/>
    </source>
</evidence>
<dbReference type="Proteomes" id="UP001168883">
    <property type="component" value="Unassembled WGS sequence"/>
</dbReference>
<keyword evidence="6" id="KW-0814">Transposable element</keyword>
<protein>
    <recommendedName>
        <fullName evidence="6">Mutator family transposase</fullName>
    </recommendedName>
</protein>
<keyword evidence="8" id="KW-1185">Reference proteome</keyword>
<evidence type="ECO:0000313" key="8">
    <source>
        <dbReference type="Proteomes" id="UP001168883"/>
    </source>
</evidence>
<name>A0ABT8VMK8_9BACL</name>
<evidence type="ECO:0000256" key="2">
    <source>
        <dbReference type="ARBA" id="ARBA00010961"/>
    </source>
</evidence>
<evidence type="ECO:0000256" key="5">
    <source>
        <dbReference type="ARBA" id="ARBA00023172"/>
    </source>
</evidence>